<evidence type="ECO:0000313" key="4">
    <source>
        <dbReference type="EMBL" id="AOS65466.1"/>
    </source>
</evidence>
<dbReference type="AlphaFoldDB" id="A0AAC9HUZ6"/>
<dbReference type="EMBL" id="CP014859">
    <property type="protein sequence ID" value="AOS65466.1"/>
    <property type="molecule type" value="Genomic_DNA"/>
</dbReference>
<dbReference type="CDD" id="cd05254">
    <property type="entry name" value="dTDP_HR_like_SDR_e"/>
    <property type="match status" value="1"/>
</dbReference>
<protein>
    <recommendedName>
        <fullName evidence="2">dTDP-4-dehydrorhamnose reductase</fullName>
        <ecNumber evidence="2">1.1.1.133</ecNumber>
    </recommendedName>
</protein>
<keyword evidence="5" id="KW-1185">Reference proteome</keyword>
<dbReference type="Proteomes" id="UP000095210">
    <property type="component" value="Chromosome"/>
</dbReference>
<name>A0AAC9HUZ6_9PSEU</name>
<dbReference type="Pfam" id="PF04321">
    <property type="entry name" value="RmlD_sub_bind"/>
    <property type="match status" value="1"/>
</dbReference>
<dbReference type="GO" id="GO:0019305">
    <property type="term" value="P:dTDP-rhamnose biosynthetic process"/>
    <property type="evidence" value="ECO:0007669"/>
    <property type="project" value="TreeGrafter"/>
</dbReference>
<dbReference type="RefSeq" id="WP_069852077.1">
    <property type="nucleotide sequence ID" value="NZ_CP014859.1"/>
</dbReference>
<dbReference type="KEGG" id="ahm:TL08_23430"/>
<dbReference type="NCBIfam" id="TIGR01214">
    <property type="entry name" value="rmlD"/>
    <property type="match status" value="1"/>
</dbReference>
<keyword evidence="2 4" id="KW-0560">Oxidoreductase</keyword>
<sequence>MTDLALLVAGGGGQLGMDLYHRVRETLGDGSTLYAPTSAELDITDQAAVGAAVTRLAEEAAEHGRRPVVINAAAYTAVDAAEADESTAMRVNRDGPARLAAACTALDVPLIHVSTDYVFPGDAERPYEPSDPTGPRSAYGRTKLAGERAVLDICPRAWVVRTAGVYGAWGGNFVKTMAKLEANRETLSVVSDQAMSPTWAGDLAIGLLELAMRIADGSEPARRVLHATNDGQTTWFEFARAIFVELGADPERVRPCGTEEFPRPAPRPAFSVLSANSWISEGLTPLQPWRAGLAEAFAQHEDAFRPA</sequence>
<gene>
    <name evidence="4" type="ORF">TL08_23430</name>
</gene>
<evidence type="ECO:0000256" key="1">
    <source>
        <dbReference type="ARBA" id="ARBA00010944"/>
    </source>
</evidence>
<organism evidence="4 5">
    <name type="scientific">Actinoalloteichus hymeniacidonis</name>
    <dbReference type="NCBI Taxonomy" id="340345"/>
    <lineage>
        <taxon>Bacteria</taxon>
        <taxon>Bacillati</taxon>
        <taxon>Actinomycetota</taxon>
        <taxon>Actinomycetes</taxon>
        <taxon>Pseudonocardiales</taxon>
        <taxon>Pseudonocardiaceae</taxon>
        <taxon>Actinoalloteichus</taxon>
    </lineage>
</organism>
<dbReference type="Gene3D" id="3.90.25.10">
    <property type="entry name" value="UDP-galactose 4-epimerase, domain 1"/>
    <property type="match status" value="1"/>
</dbReference>
<keyword evidence="2" id="KW-0521">NADP</keyword>
<proteinExistence type="inferred from homology"/>
<comment type="similarity">
    <text evidence="1 2">Belongs to the dTDP-4-dehydrorhamnose reductase family.</text>
</comment>
<comment type="function">
    <text evidence="2">Catalyzes the reduction of dTDP-6-deoxy-L-lyxo-4-hexulose to yield dTDP-L-rhamnose.</text>
</comment>
<dbReference type="PANTHER" id="PTHR10491:SF4">
    <property type="entry name" value="METHIONINE ADENOSYLTRANSFERASE 2 SUBUNIT BETA"/>
    <property type="match status" value="1"/>
</dbReference>
<dbReference type="GO" id="GO:0005829">
    <property type="term" value="C:cytosol"/>
    <property type="evidence" value="ECO:0007669"/>
    <property type="project" value="TreeGrafter"/>
</dbReference>
<dbReference type="InterPro" id="IPR036291">
    <property type="entry name" value="NAD(P)-bd_dom_sf"/>
</dbReference>
<comment type="pathway">
    <text evidence="2">Carbohydrate biosynthesis; dTDP-L-rhamnose biosynthesis.</text>
</comment>
<dbReference type="InterPro" id="IPR005913">
    <property type="entry name" value="dTDP_dehydrorham_reduct"/>
</dbReference>
<dbReference type="SUPFAM" id="SSF51735">
    <property type="entry name" value="NAD(P)-binding Rossmann-fold domains"/>
    <property type="match status" value="1"/>
</dbReference>
<dbReference type="GO" id="GO:0008831">
    <property type="term" value="F:dTDP-4-dehydrorhamnose reductase activity"/>
    <property type="evidence" value="ECO:0007669"/>
    <property type="project" value="UniProtKB-EC"/>
</dbReference>
<evidence type="ECO:0000259" key="3">
    <source>
        <dbReference type="Pfam" id="PF04321"/>
    </source>
</evidence>
<dbReference type="InterPro" id="IPR029903">
    <property type="entry name" value="RmlD-like-bd"/>
</dbReference>
<evidence type="ECO:0000256" key="2">
    <source>
        <dbReference type="RuleBase" id="RU364082"/>
    </source>
</evidence>
<accession>A0AAC9HUZ6</accession>
<dbReference type="PANTHER" id="PTHR10491">
    <property type="entry name" value="DTDP-4-DEHYDRORHAMNOSE REDUCTASE"/>
    <property type="match status" value="1"/>
</dbReference>
<evidence type="ECO:0000313" key="5">
    <source>
        <dbReference type="Proteomes" id="UP000095210"/>
    </source>
</evidence>
<dbReference type="Gene3D" id="3.40.50.720">
    <property type="entry name" value="NAD(P)-binding Rossmann-like Domain"/>
    <property type="match status" value="1"/>
</dbReference>
<dbReference type="EC" id="1.1.1.133" evidence="2"/>
<feature type="domain" description="RmlD-like substrate binding" evidence="3">
    <location>
        <begin position="6"/>
        <end position="299"/>
    </location>
</feature>
<reference evidence="5" key="1">
    <citation type="submission" date="2016-03" db="EMBL/GenBank/DDBJ databases">
        <title>Complete genome sequence of the type strain Actinoalloteichus hymeniacidonis DSM 45092.</title>
        <authorList>
            <person name="Schaffert L."/>
            <person name="Albersmeier A."/>
            <person name="Winkler A."/>
            <person name="Kalinowski J."/>
            <person name="Zotchev S."/>
            <person name="Ruckert C."/>
        </authorList>
    </citation>
    <scope>NUCLEOTIDE SEQUENCE [LARGE SCALE GENOMIC DNA]</scope>
    <source>
        <strain evidence="5">HPA177(T) (DSM 45092(T))</strain>
    </source>
</reference>